<reference evidence="1 2" key="1">
    <citation type="submission" date="2011-10" db="EMBL/GenBank/DDBJ databases">
        <title>Whole genome sequence of Selenomonas ruminantium subsp. lactilytica TAM6421.</title>
        <authorList>
            <person name="Oguchi A."/>
            <person name="Ankai A."/>
            <person name="Kaneko J."/>
            <person name="Yamada-Narita S."/>
            <person name="Fukui S."/>
            <person name="Takahashi M."/>
            <person name="Onodera T."/>
            <person name="Kojima S."/>
            <person name="Fushimi T."/>
            <person name="Abe N."/>
            <person name="Kamio Y."/>
            <person name="Yamazaki S."/>
            <person name="Fujita N."/>
        </authorList>
    </citation>
    <scope>NUCLEOTIDE SEQUENCE [LARGE SCALE GENOMIC DNA]</scope>
    <source>
        <strain evidence="2">NBRC 103574 / TAM6421</strain>
    </source>
</reference>
<dbReference type="HOGENOM" id="CLU_133749_0_0_9"/>
<evidence type="ECO:0000313" key="1">
    <source>
        <dbReference type="EMBL" id="BAL83550.1"/>
    </source>
</evidence>
<dbReference type="InterPro" id="IPR036614">
    <property type="entry name" value="RusA-like_sf"/>
</dbReference>
<dbReference type="GO" id="GO:0000287">
    <property type="term" value="F:magnesium ion binding"/>
    <property type="evidence" value="ECO:0007669"/>
    <property type="project" value="InterPro"/>
</dbReference>
<sequence>MQEPFRFTIYGRPATKKNSSRCFGGRILPSKAYCDYESRFHRQLMDMRKIMEVPHYSCPVSITCHYWLDSKRSFPDLIGLEQATADIISDVYKTDKTLHKKVLKREWILSDDRIIKNWDGSRIVGIDKERPRVEVTIRPLEVTEDEIDPYILRQVEQKSRLF</sequence>
<protein>
    <submittedName>
        <fullName evidence="1">Putative RusA family protein</fullName>
    </submittedName>
</protein>
<dbReference type="GO" id="GO:0006310">
    <property type="term" value="P:DNA recombination"/>
    <property type="evidence" value="ECO:0007669"/>
    <property type="project" value="InterPro"/>
</dbReference>
<dbReference type="AlphaFoldDB" id="I0GS13"/>
<name>I0GS13_SELRL</name>
<accession>I0GS13</accession>
<dbReference type="KEGG" id="sri:SELR_18420"/>
<gene>
    <name evidence="1" type="ordered locus">SELR_18420</name>
</gene>
<dbReference type="OrthoDB" id="1625446at2"/>
<dbReference type="RefSeq" id="WP_014424981.1">
    <property type="nucleotide sequence ID" value="NC_017068.1"/>
</dbReference>
<organism evidence="1 2">
    <name type="scientific">Selenomonas ruminantium subsp. lactilytica (strain NBRC 103574 / TAM6421)</name>
    <dbReference type="NCBI Taxonomy" id="927704"/>
    <lineage>
        <taxon>Bacteria</taxon>
        <taxon>Bacillati</taxon>
        <taxon>Bacillota</taxon>
        <taxon>Negativicutes</taxon>
        <taxon>Selenomonadales</taxon>
        <taxon>Selenomonadaceae</taxon>
        <taxon>Selenomonas</taxon>
    </lineage>
</organism>
<dbReference type="GO" id="GO:0006281">
    <property type="term" value="P:DNA repair"/>
    <property type="evidence" value="ECO:0007669"/>
    <property type="project" value="InterPro"/>
</dbReference>
<dbReference type="EMBL" id="AP012292">
    <property type="protein sequence ID" value="BAL83550.1"/>
    <property type="molecule type" value="Genomic_DNA"/>
</dbReference>
<dbReference type="Proteomes" id="UP000007887">
    <property type="component" value="Chromosome"/>
</dbReference>
<dbReference type="PATRIC" id="fig|927704.6.peg.1917"/>
<dbReference type="Gene3D" id="3.30.1330.70">
    <property type="entry name" value="Holliday junction resolvase RusA"/>
    <property type="match status" value="1"/>
</dbReference>
<evidence type="ECO:0000313" key="2">
    <source>
        <dbReference type="Proteomes" id="UP000007887"/>
    </source>
</evidence>
<proteinExistence type="predicted"/>